<evidence type="ECO:0000313" key="2">
    <source>
        <dbReference type="EMBL" id="GAA3969987.1"/>
    </source>
</evidence>
<reference evidence="3" key="1">
    <citation type="journal article" date="2019" name="Int. J. Syst. Evol. Microbiol.">
        <title>The Global Catalogue of Microorganisms (GCM) 10K type strain sequencing project: providing services to taxonomists for standard genome sequencing and annotation.</title>
        <authorList>
            <consortium name="The Broad Institute Genomics Platform"/>
            <consortium name="The Broad Institute Genome Sequencing Center for Infectious Disease"/>
            <person name="Wu L."/>
            <person name="Ma J."/>
        </authorList>
    </citation>
    <scope>NUCLEOTIDE SEQUENCE [LARGE SCALE GENOMIC DNA]</scope>
    <source>
        <strain evidence="3">JCM 17555</strain>
    </source>
</reference>
<dbReference type="Proteomes" id="UP001501337">
    <property type="component" value="Unassembled WGS sequence"/>
</dbReference>
<dbReference type="InterPro" id="IPR024467">
    <property type="entry name" value="Xre/MbcA/ParS-like_toxin-bd"/>
</dbReference>
<dbReference type="Pfam" id="PF09722">
    <property type="entry name" value="Xre_MbcA_ParS_C"/>
    <property type="match status" value="1"/>
</dbReference>
<evidence type="ECO:0000313" key="3">
    <source>
        <dbReference type="Proteomes" id="UP001501337"/>
    </source>
</evidence>
<comment type="caution">
    <text evidence="2">The sequence shown here is derived from an EMBL/GenBank/DDBJ whole genome shotgun (WGS) entry which is preliminary data.</text>
</comment>
<name>A0ABP7PS53_9GAMM</name>
<protein>
    <submittedName>
        <fullName evidence="2">MbcA/ParS/Xre antitoxin family protein</fullName>
    </submittedName>
</protein>
<dbReference type="EMBL" id="BAABBO010000012">
    <property type="protein sequence ID" value="GAA3969987.1"/>
    <property type="molecule type" value="Genomic_DNA"/>
</dbReference>
<sequence length="107" mass="11869">MLTKALVRASEGLGMTRDELAHVLGRNRTGLIRDGIDPKGKTGELALLLIRIYQALFVLVGGDSKAMKHWVKTENRAFGNVRPLDRLQKVEGLVQVAQYLDAMRGKI</sequence>
<keyword evidence="3" id="KW-1185">Reference proteome</keyword>
<feature type="domain" description="Antitoxin Xre/MbcA/ParS-like toxin-binding" evidence="1">
    <location>
        <begin position="56"/>
        <end position="105"/>
    </location>
</feature>
<proteinExistence type="predicted"/>
<accession>A0ABP7PS53</accession>
<gene>
    <name evidence="2" type="ORF">GCM10022278_29590</name>
</gene>
<organism evidence="2 3">
    <name type="scientific">Allohahella marinimesophila</name>
    <dbReference type="NCBI Taxonomy" id="1054972"/>
    <lineage>
        <taxon>Bacteria</taxon>
        <taxon>Pseudomonadati</taxon>
        <taxon>Pseudomonadota</taxon>
        <taxon>Gammaproteobacteria</taxon>
        <taxon>Oceanospirillales</taxon>
        <taxon>Hahellaceae</taxon>
        <taxon>Allohahella</taxon>
    </lineage>
</organism>
<evidence type="ECO:0000259" key="1">
    <source>
        <dbReference type="Pfam" id="PF09722"/>
    </source>
</evidence>